<feature type="transmembrane region" description="Helical" evidence="5">
    <location>
        <begin position="216"/>
        <end position="245"/>
    </location>
</feature>
<dbReference type="Pfam" id="PF00654">
    <property type="entry name" value="Voltage_CLC"/>
    <property type="match status" value="1"/>
</dbReference>
<feature type="transmembrane region" description="Helical" evidence="5">
    <location>
        <begin position="55"/>
        <end position="71"/>
    </location>
</feature>
<dbReference type="SUPFAM" id="SSF81340">
    <property type="entry name" value="Clc chloride channel"/>
    <property type="match status" value="1"/>
</dbReference>
<dbReference type="STRING" id="1121442.SAMN02745702_01169"/>
<dbReference type="PANTHER" id="PTHR43427:SF12">
    <property type="entry name" value="CHLORIDE TRANSPORTER"/>
    <property type="match status" value="1"/>
</dbReference>
<dbReference type="PRINTS" id="PR00762">
    <property type="entry name" value="CLCHANNEL"/>
</dbReference>
<feature type="transmembrane region" description="Helical" evidence="5">
    <location>
        <begin position="147"/>
        <end position="172"/>
    </location>
</feature>
<keyword evidence="4 5" id="KW-0472">Membrane</keyword>
<dbReference type="GO" id="GO:0016020">
    <property type="term" value="C:membrane"/>
    <property type="evidence" value="ECO:0007669"/>
    <property type="project" value="UniProtKB-SubCell"/>
</dbReference>
<dbReference type="Proteomes" id="UP000189733">
    <property type="component" value="Unassembled WGS sequence"/>
</dbReference>
<dbReference type="Gene3D" id="1.10.3080.10">
    <property type="entry name" value="Clc chloride channel"/>
    <property type="match status" value="1"/>
</dbReference>
<dbReference type="InterPro" id="IPR050368">
    <property type="entry name" value="ClC-type_chloride_channel"/>
</dbReference>
<feature type="transmembrane region" description="Helical" evidence="5">
    <location>
        <begin position="365"/>
        <end position="386"/>
    </location>
</feature>
<dbReference type="PANTHER" id="PTHR43427">
    <property type="entry name" value="CHLORIDE CHANNEL PROTEIN CLC-E"/>
    <property type="match status" value="1"/>
</dbReference>
<name>A0A1T4VYN4_9BACT</name>
<feature type="transmembrane region" description="Helical" evidence="5">
    <location>
        <begin position="339"/>
        <end position="359"/>
    </location>
</feature>
<dbReference type="InterPro" id="IPR001807">
    <property type="entry name" value="ClC"/>
</dbReference>
<dbReference type="EMBL" id="FUYA01000003">
    <property type="protein sequence ID" value="SKA69601.1"/>
    <property type="molecule type" value="Genomic_DNA"/>
</dbReference>
<evidence type="ECO:0000256" key="1">
    <source>
        <dbReference type="ARBA" id="ARBA00004141"/>
    </source>
</evidence>
<feature type="transmembrane region" description="Helical" evidence="5">
    <location>
        <begin position="393"/>
        <end position="415"/>
    </location>
</feature>
<evidence type="ECO:0000256" key="3">
    <source>
        <dbReference type="ARBA" id="ARBA00022989"/>
    </source>
</evidence>
<accession>A0A1T4VYN4</accession>
<evidence type="ECO:0000313" key="6">
    <source>
        <dbReference type="EMBL" id="SKA69601.1"/>
    </source>
</evidence>
<evidence type="ECO:0000256" key="4">
    <source>
        <dbReference type="ARBA" id="ARBA00023136"/>
    </source>
</evidence>
<keyword evidence="7" id="KW-1185">Reference proteome</keyword>
<sequence>MSLRWDIREHASLGYFVLRWLCITAPLGALVGSSVAFFLWLLHQATLTRWQHPELLYFLPLAGVVIAYAHHRWGKNVAAGNNLIMEQIHEPGGGVPKRMLPFVLFSTVLTHLFGGSAGREGTAVQMGGSIAQALGCFLRLGKNDTKILLTCGIAAGFGAVFGTPLTGAIFALEVLSLGSMRYDSLIPCFMASIFGNLVCAAWGIHHTQYSITAASLHMGGVVAHITPVIALKVVCAAVLFGLVGFVFAELMHTLSGLFKRVVPAYWLRPVVGAGLVLGISWALGTQDYLGLGVTTASGAGSSIVNAFHGTGVSSWSWFWKLLLTAITLSCGFKGGEVTPLFFVGAALGSALAGLLGLPVDLMAGLGFIGVFAGATNTPLACTLMGVEVFGGQYLPYFAMTCFFAYLFSGHSGIYLSQRVDAPKCAGLSGRDSSLRDVRQGKDSLFMKLLKRGE</sequence>
<dbReference type="InterPro" id="IPR014743">
    <property type="entry name" value="Cl-channel_core"/>
</dbReference>
<evidence type="ECO:0000313" key="7">
    <source>
        <dbReference type="Proteomes" id="UP000189733"/>
    </source>
</evidence>
<keyword evidence="2 5" id="KW-0812">Transmembrane</keyword>
<dbReference type="AlphaFoldDB" id="A0A1T4VYN4"/>
<protein>
    <submittedName>
        <fullName evidence="6">H+/Cl-antiporter ClcA</fullName>
    </submittedName>
</protein>
<organism evidence="6 7">
    <name type="scientific">Desulfobaculum bizertense DSM 18034</name>
    <dbReference type="NCBI Taxonomy" id="1121442"/>
    <lineage>
        <taxon>Bacteria</taxon>
        <taxon>Pseudomonadati</taxon>
        <taxon>Thermodesulfobacteriota</taxon>
        <taxon>Desulfovibrionia</taxon>
        <taxon>Desulfovibrionales</taxon>
        <taxon>Desulfovibrionaceae</taxon>
        <taxon>Desulfobaculum</taxon>
    </lineage>
</organism>
<evidence type="ECO:0000256" key="2">
    <source>
        <dbReference type="ARBA" id="ARBA00022692"/>
    </source>
</evidence>
<feature type="transmembrane region" description="Helical" evidence="5">
    <location>
        <begin position="265"/>
        <end position="283"/>
    </location>
</feature>
<dbReference type="CDD" id="cd03682">
    <property type="entry name" value="ClC_sycA_like"/>
    <property type="match status" value="1"/>
</dbReference>
<evidence type="ECO:0000256" key="5">
    <source>
        <dbReference type="SAM" id="Phobius"/>
    </source>
</evidence>
<keyword evidence="3 5" id="KW-1133">Transmembrane helix</keyword>
<dbReference type="RefSeq" id="WP_078684470.1">
    <property type="nucleotide sequence ID" value="NZ_FUYA01000003.1"/>
</dbReference>
<feature type="transmembrane region" description="Helical" evidence="5">
    <location>
        <begin position="184"/>
        <end position="204"/>
    </location>
</feature>
<gene>
    <name evidence="6" type="ORF">SAMN02745702_01169</name>
</gene>
<proteinExistence type="predicted"/>
<feature type="transmembrane region" description="Helical" evidence="5">
    <location>
        <begin position="20"/>
        <end position="43"/>
    </location>
</feature>
<dbReference type="OrthoDB" id="9767361at2"/>
<feature type="transmembrane region" description="Helical" evidence="5">
    <location>
        <begin position="288"/>
        <end position="308"/>
    </location>
</feature>
<dbReference type="GO" id="GO:0015108">
    <property type="term" value="F:chloride transmembrane transporter activity"/>
    <property type="evidence" value="ECO:0007669"/>
    <property type="project" value="InterPro"/>
</dbReference>
<comment type="subcellular location">
    <subcellularLocation>
        <location evidence="1">Membrane</location>
        <topology evidence="1">Multi-pass membrane protein</topology>
    </subcellularLocation>
</comment>
<reference evidence="6 7" key="1">
    <citation type="submission" date="2017-02" db="EMBL/GenBank/DDBJ databases">
        <authorList>
            <person name="Peterson S.W."/>
        </authorList>
    </citation>
    <scope>NUCLEOTIDE SEQUENCE [LARGE SCALE GENOMIC DNA]</scope>
    <source>
        <strain evidence="6 7">DSM 18034</strain>
    </source>
</reference>